<organism evidence="2 3">
    <name type="scientific">Pseudomonas eucalypticola</name>
    <dbReference type="NCBI Taxonomy" id="2599595"/>
    <lineage>
        <taxon>Bacteria</taxon>
        <taxon>Pseudomonadati</taxon>
        <taxon>Pseudomonadota</taxon>
        <taxon>Gammaproteobacteria</taxon>
        <taxon>Pseudomonadales</taxon>
        <taxon>Pseudomonadaceae</taxon>
        <taxon>Pseudomonas</taxon>
    </lineage>
</organism>
<dbReference type="InterPro" id="IPR011008">
    <property type="entry name" value="Dimeric_a/b-barrel"/>
</dbReference>
<feature type="domain" description="EthD" evidence="1">
    <location>
        <begin position="18"/>
        <end position="91"/>
    </location>
</feature>
<dbReference type="NCBIfam" id="TIGR02118">
    <property type="entry name" value="EthD family reductase"/>
    <property type="match status" value="1"/>
</dbReference>
<dbReference type="InterPro" id="IPR009799">
    <property type="entry name" value="EthD_dom"/>
</dbReference>
<evidence type="ECO:0000259" key="1">
    <source>
        <dbReference type="Pfam" id="PF07110"/>
    </source>
</evidence>
<dbReference type="GO" id="GO:0016491">
    <property type="term" value="F:oxidoreductase activity"/>
    <property type="evidence" value="ECO:0007669"/>
    <property type="project" value="InterPro"/>
</dbReference>
<dbReference type="Proteomes" id="UP000509568">
    <property type="component" value="Chromosome"/>
</dbReference>
<dbReference type="PANTHER" id="PTHR40260">
    <property type="entry name" value="BLR8190 PROTEIN"/>
    <property type="match status" value="1"/>
</dbReference>
<dbReference type="SUPFAM" id="SSF54909">
    <property type="entry name" value="Dimeric alpha+beta barrel"/>
    <property type="match status" value="1"/>
</dbReference>
<dbReference type="EMBL" id="CP056030">
    <property type="protein sequence ID" value="QKZ03932.1"/>
    <property type="molecule type" value="Genomic_DNA"/>
</dbReference>
<dbReference type="PANTHER" id="PTHR40260:SF2">
    <property type="entry name" value="BLR8190 PROTEIN"/>
    <property type="match status" value="1"/>
</dbReference>
<evidence type="ECO:0000313" key="3">
    <source>
        <dbReference type="Proteomes" id="UP000509568"/>
    </source>
</evidence>
<dbReference type="KEGG" id="pez:HWQ56_09100"/>
<sequence>MIKVSVMYPYQNGARFDFDYYRDKHMPLLKELMGAACLKYSVEKGLAGGAPGTPPTYLGLCHFYCDTLESFTEAFGPHADVLNGDIPNYTDLVPVIQISEVLAEV</sequence>
<evidence type="ECO:0000313" key="2">
    <source>
        <dbReference type="EMBL" id="QKZ03932.1"/>
    </source>
</evidence>
<gene>
    <name evidence="2" type="ORF">HWQ56_09100</name>
</gene>
<name>A0A7D5D6I7_9PSED</name>
<dbReference type="Pfam" id="PF07110">
    <property type="entry name" value="EthD"/>
    <property type="match status" value="1"/>
</dbReference>
<proteinExistence type="predicted"/>
<keyword evidence="3" id="KW-1185">Reference proteome</keyword>
<protein>
    <submittedName>
        <fullName evidence="2">EthD family reductase</fullName>
    </submittedName>
</protein>
<reference evidence="2 3" key="1">
    <citation type="submission" date="2020-06" db="EMBL/GenBank/DDBJ databases">
        <title>Pseudomonas eucalypticola sp. nov., an endophyte of Eucalyptus dunnii leaves with biocontrol ability of eucalyptus leaf blight.</title>
        <authorList>
            <person name="Liu Y."/>
            <person name="Song Z."/>
            <person name="Zeng H."/>
            <person name="Lu M."/>
            <person name="Wang X."/>
            <person name="Lian X."/>
            <person name="Zhang Q."/>
        </authorList>
    </citation>
    <scope>NUCLEOTIDE SEQUENCE [LARGE SCALE GENOMIC DNA]</scope>
    <source>
        <strain evidence="2 3">NP-1</strain>
    </source>
</reference>
<accession>A0A7D5D6I7</accession>
<dbReference type="Gene3D" id="3.30.70.100">
    <property type="match status" value="1"/>
</dbReference>
<dbReference type="RefSeq" id="WP_158158194.1">
    <property type="nucleotide sequence ID" value="NZ_CP056030.1"/>
</dbReference>
<dbReference type="AlphaFoldDB" id="A0A7D5D6I7"/>